<sequence>MERAIRIILALLLIMVGMAHQPPSGVGNAATHGVAAYVLPDGTVPELCVTTEDGGIPHHGGVATCEACLIASATLLPVPVDLVGRRMLVALNMSAPVRNDAGYRRLFPPNTAPRAPPVPDSL</sequence>
<keyword evidence="1" id="KW-0614">Plasmid</keyword>
<dbReference type="RefSeq" id="WP_245138018.1">
    <property type="nucleotide sequence ID" value="NZ_CP128477.1"/>
</dbReference>
<protein>
    <recommendedName>
        <fullName evidence="3">DUF2946 domain-containing protein</fullName>
    </recommendedName>
</protein>
<geneLocation type="plasmid" evidence="1">
    <name>unnamed</name>
</geneLocation>
<dbReference type="EMBL" id="JALAYX010000007">
    <property type="protein sequence ID" value="MCJ8240709.1"/>
    <property type="molecule type" value="Genomic_DNA"/>
</dbReference>
<organism evidence="1 2">
    <name type="scientific">Peteryoungia algae</name>
    <dbReference type="NCBI Taxonomy" id="2919917"/>
    <lineage>
        <taxon>Bacteria</taxon>
        <taxon>Pseudomonadati</taxon>
        <taxon>Pseudomonadota</taxon>
        <taxon>Alphaproteobacteria</taxon>
        <taxon>Hyphomicrobiales</taxon>
        <taxon>Rhizobiaceae</taxon>
        <taxon>Peteryoungia</taxon>
    </lineage>
</organism>
<comment type="caution">
    <text evidence="1">The sequence shown here is derived from an EMBL/GenBank/DDBJ whole genome shotgun (WGS) entry which is preliminary data.</text>
</comment>
<dbReference type="Proteomes" id="UP001522662">
    <property type="component" value="Unassembled WGS sequence"/>
</dbReference>
<evidence type="ECO:0008006" key="3">
    <source>
        <dbReference type="Google" id="ProtNLM"/>
    </source>
</evidence>
<proteinExistence type="predicted"/>
<evidence type="ECO:0000313" key="1">
    <source>
        <dbReference type="EMBL" id="MCJ8240709.1"/>
    </source>
</evidence>
<name>A0ABT0D5Q0_9HYPH</name>
<gene>
    <name evidence="1" type="ORF">MKJ03_20435</name>
</gene>
<evidence type="ECO:0000313" key="2">
    <source>
        <dbReference type="Proteomes" id="UP001522662"/>
    </source>
</evidence>
<reference evidence="1 2" key="1">
    <citation type="submission" date="2022-03" db="EMBL/GenBank/DDBJ databases">
        <title>Rhizobium SSM4.3 sp. nov., isolated from Sediment (Gouqi Island).</title>
        <authorList>
            <person name="Chen G."/>
        </authorList>
    </citation>
    <scope>NUCLEOTIDE SEQUENCE [LARGE SCALE GENOMIC DNA]</scope>
    <source>
        <strain evidence="1 2">SSM4.3</strain>
        <plasmid evidence="1">unnamed</plasmid>
    </source>
</reference>
<keyword evidence="2" id="KW-1185">Reference proteome</keyword>
<accession>A0ABT0D5Q0</accession>